<dbReference type="Proteomes" id="UP001321486">
    <property type="component" value="Chromosome"/>
</dbReference>
<dbReference type="SUPFAM" id="SSF46785">
    <property type="entry name" value="Winged helix' DNA-binding domain"/>
    <property type="match status" value="1"/>
</dbReference>
<dbReference type="PANTHER" id="PTHR33164">
    <property type="entry name" value="TRANSCRIPTIONAL REGULATOR, MARR FAMILY"/>
    <property type="match status" value="1"/>
</dbReference>
<dbReference type="Pfam" id="PF12802">
    <property type="entry name" value="MarR_2"/>
    <property type="match status" value="1"/>
</dbReference>
<proteinExistence type="predicted"/>
<evidence type="ECO:0000313" key="3">
    <source>
        <dbReference type="Proteomes" id="UP001321486"/>
    </source>
</evidence>
<dbReference type="SMART" id="SM00347">
    <property type="entry name" value="HTH_MARR"/>
    <property type="match status" value="1"/>
</dbReference>
<name>A0ABN6Y7J8_9MICO</name>
<evidence type="ECO:0000259" key="1">
    <source>
        <dbReference type="PROSITE" id="PS50995"/>
    </source>
</evidence>
<dbReference type="EMBL" id="AP027732">
    <property type="protein sequence ID" value="BDZ51965.1"/>
    <property type="molecule type" value="Genomic_DNA"/>
</dbReference>
<dbReference type="InterPro" id="IPR036388">
    <property type="entry name" value="WH-like_DNA-bd_sf"/>
</dbReference>
<reference evidence="3" key="1">
    <citation type="journal article" date="2019" name="Int. J. Syst. Evol. Microbiol.">
        <title>The Global Catalogue of Microorganisms (GCM) 10K type strain sequencing project: providing services to taxonomists for standard genome sequencing and annotation.</title>
        <authorList>
            <consortium name="The Broad Institute Genomics Platform"/>
            <consortium name="The Broad Institute Genome Sequencing Center for Infectious Disease"/>
            <person name="Wu L."/>
            <person name="Ma J."/>
        </authorList>
    </citation>
    <scope>NUCLEOTIDE SEQUENCE [LARGE SCALE GENOMIC DNA]</scope>
    <source>
        <strain evidence="3">NBRC 108728</strain>
    </source>
</reference>
<dbReference type="PANTHER" id="PTHR33164:SF57">
    <property type="entry name" value="MARR-FAMILY TRANSCRIPTIONAL REGULATOR"/>
    <property type="match status" value="1"/>
</dbReference>
<dbReference type="InterPro" id="IPR036390">
    <property type="entry name" value="WH_DNA-bd_sf"/>
</dbReference>
<gene>
    <name evidence="2" type="ORF">GCM10025867_42060</name>
</gene>
<accession>A0ABN6Y7J8</accession>
<dbReference type="InterPro" id="IPR000835">
    <property type="entry name" value="HTH_MarR-typ"/>
</dbReference>
<protein>
    <recommendedName>
        <fullName evidence="1">HTH marR-type domain-containing protein</fullName>
    </recommendedName>
</protein>
<dbReference type="Gene3D" id="1.10.10.10">
    <property type="entry name" value="Winged helix-like DNA-binding domain superfamily/Winged helix DNA-binding domain"/>
    <property type="match status" value="1"/>
</dbReference>
<dbReference type="InterPro" id="IPR039422">
    <property type="entry name" value="MarR/SlyA-like"/>
</dbReference>
<dbReference type="PROSITE" id="PS50995">
    <property type="entry name" value="HTH_MARR_2"/>
    <property type="match status" value="1"/>
</dbReference>
<organism evidence="2 3">
    <name type="scientific">Frondihabitans sucicola</name>
    <dbReference type="NCBI Taxonomy" id="1268041"/>
    <lineage>
        <taxon>Bacteria</taxon>
        <taxon>Bacillati</taxon>
        <taxon>Actinomycetota</taxon>
        <taxon>Actinomycetes</taxon>
        <taxon>Micrococcales</taxon>
        <taxon>Microbacteriaceae</taxon>
        <taxon>Frondihabitans</taxon>
    </lineage>
</organism>
<sequence>MQHGESVHPIDKLLGMESGRQQRMGVVYTQMETISRRAVARNRRASAPLTVVQHTLLTFIAATRDCRAIDIAHSMRLNRSTVSRQVGDLQELGLVEIATAPVPGTSRGQILVLSPRGRELLESSTRANQRELERRLADWSDDEIDRLARGLQRFNAVDDA</sequence>
<evidence type="ECO:0000313" key="2">
    <source>
        <dbReference type="EMBL" id="BDZ51965.1"/>
    </source>
</evidence>
<keyword evidence="3" id="KW-1185">Reference proteome</keyword>
<feature type="domain" description="HTH marR-type" evidence="1">
    <location>
        <begin position="24"/>
        <end position="156"/>
    </location>
</feature>